<dbReference type="PANTHER" id="PTHR48229">
    <property type="entry name" value="CAIB/BAIF FAMILY ENZYME (AFU_ORTHOLOGUE AFUA_1G05360)-RELATED"/>
    <property type="match status" value="1"/>
</dbReference>
<organism evidence="1 2">
    <name type="scientific">Caulobacter ginsengisoli</name>
    <dbReference type="NCBI Taxonomy" id="400775"/>
    <lineage>
        <taxon>Bacteria</taxon>
        <taxon>Pseudomonadati</taxon>
        <taxon>Pseudomonadota</taxon>
        <taxon>Alphaproteobacteria</taxon>
        <taxon>Caulobacterales</taxon>
        <taxon>Caulobacteraceae</taxon>
        <taxon>Caulobacter</taxon>
    </lineage>
</organism>
<dbReference type="InterPro" id="IPR003673">
    <property type="entry name" value="CoA-Trfase_fam_III"/>
</dbReference>
<dbReference type="InterPro" id="IPR044855">
    <property type="entry name" value="CoA-Trfase_III_dom3_sf"/>
</dbReference>
<keyword evidence="2" id="KW-1185">Reference proteome</keyword>
<gene>
    <name evidence="1" type="ORF">QO010_004515</name>
</gene>
<sequence length="461" mass="48934">MTDPLTQLAALAGRERYDGVTIARQPPALATRFQADEAAAAVIAATAAEAADLWRMRTGQTQTVEVAAREAAASLISFMFQRFEDPARAAVRDPPVTAADGFFRSGDGRWVYLHPSFPESSRAMLQLLGCENSREAVTATVAGWEAQALEDAIAEAGVCGAMARTPQEWDASEQGQAMARLPLVEVVRIGDAPPKPLPASGDSPLSGVKVLDLTRVLAGPACARALAQHGAEVLHITSPNLPSIPPFVSDTGHGKRSAFLDLKTEADHGRLLALLDDADIFSQGYRLGGLDRLGLSPEALAARRPGLIHVSINCYGHEGPWAGRPGWEQLAQTVTGMAHVHGGEAGPTIQPAAVNDYTTGYLAALGAMIALRRRAVEGGSWRVRVSLVQTARWVRELGIAGPERLAAVQPFSAEELAGYSLHEDGGFGPVSFLRPPVRLSATPARWTEPTRPLGSDPPAWV</sequence>
<proteinExistence type="predicted"/>
<dbReference type="Gene3D" id="3.30.1540.10">
    <property type="entry name" value="formyl-coa transferase, domain 3"/>
    <property type="match status" value="1"/>
</dbReference>
<protein>
    <submittedName>
        <fullName evidence="1">Crotonobetainyl-CoA:carnitine CoA-transferase CaiB-like acyl-CoA transferase</fullName>
    </submittedName>
</protein>
<reference evidence="1 2" key="1">
    <citation type="submission" date="2023-07" db="EMBL/GenBank/DDBJ databases">
        <title>Genomic Encyclopedia of Type Strains, Phase IV (KMG-IV): sequencing the most valuable type-strain genomes for metagenomic binning, comparative biology and taxonomic classification.</title>
        <authorList>
            <person name="Goeker M."/>
        </authorList>
    </citation>
    <scope>NUCLEOTIDE SEQUENCE [LARGE SCALE GENOMIC DNA]</scope>
    <source>
        <strain evidence="1 2">DSM 18695</strain>
    </source>
</reference>
<dbReference type="Pfam" id="PF02515">
    <property type="entry name" value="CoA_transf_3"/>
    <property type="match status" value="2"/>
</dbReference>
<dbReference type="SUPFAM" id="SSF89796">
    <property type="entry name" value="CoA-transferase family III (CaiB/BaiF)"/>
    <property type="match status" value="2"/>
</dbReference>
<dbReference type="Proteomes" id="UP001228905">
    <property type="component" value="Unassembled WGS sequence"/>
</dbReference>
<dbReference type="Gene3D" id="3.40.50.10540">
    <property type="entry name" value="Crotonobetainyl-coa:carnitine coa-transferase, domain 1"/>
    <property type="match status" value="2"/>
</dbReference>
<dbReference type="RefSeq" id="WP_307352860.1">
    <property type="nucleotide sequence ID" value="NZ_JAUSVS010000014.1"/>
</dbReference>
<name>A0ABU0IXJ0_9CAUL</name>
<evidence type="ECO:0000313" key="1">
    <source>
        <dbReference type="EMBL" id="MDQ0466719.1"/>
    </source>
</evidence>
<dbReference type="EMBL" id="JAUSVS010000014">
    <property type="protein sequence ID" value="MDQ0466719.1"/>
    <property type="molecule type" value="Genomic_DNA"/>
</dbReference>
<dbReference type="InterPro" id="IPR052985">
    <property type="entry name" value="CoA-trans_III_biosynth/detox"/>
</dbReference>
<dbReference type="InterPro" id="IPR023606">
    <property type="entry name" value="CoA-Trfase_III_dom_1_sf"/>
</dbReference>
<accession>A0ABU0IXJ0</accession>
<evidence type="ECO:0000313" key="2">
    <source>
        <dbReference type="Proteomes" id="UP001228905"/>
    </source>
</evidence>
<dbReference type="PANTHER" id="PTHR48229:SF1">
    <property type="entry name" value="ALPHA METHYLACYL-COA RACEMASE-RELATED"/>
    <property type="match status" value="1"/>
</dbReference>
<comment type="caution">
    <text evidence="1">The sequence shown here is derived from an EMBL/GenBank/DDBJ whole genome shotgun (WGS) entry which is preliminary data.</text>
</comment>